<dbReference type="Gene3D" id="3.40.630.90">
    <property type="match status" value="1"/>
</dbReference>
<dbReference type="InterPro" id="IPR000534">
    <property type="entry name" value="Semialdehyde_DH_NAD-bd"/>
</dbReference>
<dbReference type="SUPFAM" id="SSF55729">
    <property type="entry name" value="Acyl-CoA N-acyltransferases (Nat)"/>
    <property type="match status" value="1"/>
</dbReference>
<feature type="compositionally biased region" description="Low complexity" evidence="7">
    <location>
        <begin position="272"/>
        <end position="285"/>
    </location>
</feature>
<dbReference type="CDD" id="cd04301">
    <property type="entry name" value="NAT_SF"/>
    <property type="match status" value="1"/>
</dbReference>
<dbReference type="SUPFAM" id="SSF55347">
    <property type="entry name" value="Glyceraldehyde-3-phosphate dehydrogenase-like, C-terminal domain"/>
    <property type="match status" value="1"/>
</dbReference>
<organism evidence="9 10">
    <name type="scientific">Marinobacterium aestuariivivens</name>
    <dbReference type="NCBI Taxonomy" id="1698799"/>
    <lineage>
        <taxon>Bacteria</taxon>
        <taxon>Pseudomonadati</taxon>
        <taxon>Pseudomonadota</taxon>
        <taxon>Gammaproteobacteria</taxon>
        <taxon>Oceanospirillales</taxon>
        <taxon>Oceanospirillaceae</taxon>
        <taxon>Marinobacterium</taxon>
    </lineage>
</organism>
<proteinExistence type="predicted"/>
<dbReference type="PROSITE" id="PS01224">
    <property type="entry name" value="ARGC"/>
    <property type="match status" value="1"/>
</dbReference>
<dbReference type="EMBL" id="JBHSWE010000001">
    <property type="protein sequence ID" value="MFC6673398.1"/>
    <property type="molecule type" value="Genomic_DNA"/>
</dbReference>
<dbReference type="SUPFAM" id="SSF51735">
    <property type="entry name" value="NAD(P)-binding Rossmann-fold domains"/>
    <property type="match status" value="1"/>
</dbReference>
<dbReference type="Pfam" id="PF13508">
    <property type="entry name" value="Acetyltransf_7"/>
    <property type="match status" value="1"/>
</dbReference>
<dbReference type="InterPro" id="IPR036291">
    <property type="entry name" value="NAD(P)-bd_dom_sf"/>
</dbReference>
<feature type="domain" description="N-acetyltransferase" evidence="8">
    <location>
        <begin position="10"/>
        <end position="146"/>
    </location>
</feature>
<dbReference type="InterPro" id="IPR000182">
    <property type="entry name" value="GNAT_dom"/>
</dbReference>
<dbReference type="RefSeq" id="WP_379911759.1">
    <property type="nucleotide sequence ID" value="NZ_JBHSWE010000001.1"/>
</dbReference>
<dbReference type="PANTHER" id="PTHR32338">
    <property type="entry name" value="N-ACETYL-GAMMA-GLUTAMYL-PHOSPHATE REDUCTASE, CHLOROPLASTIC-RELATED-RELATED"/>
    <property type="match status" value="1"/>
</dbReference>
<evidence type="ECO:0000256" key="6">
    <source>
        <dbReference type="PROSITE-ProRule" id="PRU10010"/>
    </source>
</evidence>
<keyword evidence="10" id="KW-1185">Reference proteome</keyword>
<dbReference type="Gene3D" id="3.40.630.30">
    <property type="match status" value="1"/>
</dbReference>
<dbReference type="Pfam" id="PF01118">
    <property type="entry name" value="Semialdhyde_dh"/>
    <property type="match status" value="1"/>
</dbReference>
<evidence type="ECO:0000256" key="5">
    <source>
        <dbReference type="ARBA" id="ARBA00023002"/>
    </source>
</evidence>
<feature type="region of interest" description="Disordered" evidence="7">
    <location>
        <begin position="268"/>
        <end position="298"/>
    </location>
</feature>
<keyword evidence="4" id="KW-0521">NADP</keyword>
<evidence type="ECO:0000256" key="4">
    <source>
        <dbReference type="ARBA" id="ARBA00022857"/>
    </source>
</evidence>
<dbReference type="InterPro" id="IPR016181">
    <property type="entry name" value="Acyl_CoA_acyltransferase"/>
</dbReference>
<dbReference type="EC" id="1.2.1.38" evidence="9"/>
<evidence type="ECO:0000313" key="10">
    <source>
        <dbReference type="Proteomes" id="UP001596422"/>
    </source>
</evidence>
<dbReference type="InterPro" id="IPR010136">
    <property type="entry name" value="AGPR_type-2"/>
</dbReference>
<evidence type="ECO:0000256" key="1">
    <source>
        <dbReference type="ARBA" id="ARBA00022490"/>
    </source>
</evidence>
<comment type="caution">
    <text evidence="9">The sequence shown here is derived from an EMBL/GenBank/DDBJ whole genome shotgun (WGS) entry which is preliminary data.</text>
</comment>
<evidence type="ECO:0000256" key="7">
    <source>
        <dbReference type="SAM" id="MobiDB-lite"/>
    </source>
</evidence>
<dbReference type="PROSITE" id="PS51186">
    <property type="entry name" value="GNAT"/>
    <property type="match status" value="1"/>
</dbReference>
<dbReference type="InterPro" id="IPR058924">
    <property type="entry name" value="AGPR_dimerisation_dom"/>
</dbReference>
<keyword evidence="3" id="KW-0028">Amino-acid biosynthesis</keyword>
<name>A0ABW2A7J2_9GAMM</name>
<keyword evidence="5 9" id="KW-0560">Oxidoreductase</keyword>
<reference evidence="10" key="1">
    <citation type="journal article" date="2019" name="Int. J. Syst. Evol. Microbiol.">
        <title>The Global Catalogue of Microorganisms (GCM) 10K type strain sequencing project: providing services to taxonomists for standard genome sequencing and annotation.</title>
        <authorList>
            <consortium name="The Broad Institute Genomics Platform"/>
            <consortium name="The Broad Institute Genome Sequencing Center for Infectious Disease"/>
            <person name="Wu L."/>
            <person name="Ma J."/>
        </authorList>
    </citation>
    <scope>NUCLEOTIDE SEQUENCE [LARGE SCALE GENOMIC DNA]</scope>
    <source>
        <strain evidence="10">NBRC 111756</strain>
    </source>
</reference>
<dbReference type="Gene3D" id="3.40.50.720">
    <property type="entry name" value="NAD(P)-binding Rossmann-like Domain"/>
    <property type="match status" value="1"/>
</dbReference>
<dbReference type="InterPro" id="IPR050085">
    <property type="entry name" value="AGPR"/>
</dbReference>
<dbReference type="NCBIfam" id="TIGR01851">
    <property type="entry name" value="argC_other"/>
    <property type="match status" value="1"/>
</dbReference>
<dbReference type="Gene3D" id="3.30.360.10">
    <property type="entry name" value="Dihydrodipicolinate Reductase, domain 2"/>
    <property type="match status" value="1"/>
</dbReference>
<evidence type="ECO:0000313" key="9">
    <source>
        <dbReference type="EMBL" id="MFC6673398.1"/>
    </source>
</evidence>
<sequence>MPIQNLETEITYRRMLDSDLPAAHRLSQAVRWPHRLEDWQFVFRLGNGFVAERDGEVVGTALCWSQGQRFASLGMIIVSPEAQGKGIGRALMESVLGEIGQRNTLLYATPAGQPLYERLGFKPIGMVHQHQGTVVQPEVVAPPTGERIRPLGVNDRARLIELAAGGTGMPRATVLNELLRVAEGVVIDSYGELVGFALMRRFGHGYAIGPVVAPDAERAKAMISYWVGARVDSFVRIDVHDSSQLSPWLNELGLVQVDSVVAMVRERHRSRPPACSSSPSSIRLSANRRAPSRSGQDFEQETVVKKIFIDGETGTTGLQVRQRLQRHPGIDILSIDPADKRDPEVKRRLMQAADVTVLCLPDDAARESACLAAEAGCRVLDASTAHRTASGWVYGLPELAPEQRAAIAGARQVSNPGCYPTGVVLLLRPLLAAGLLPTTGFFAINAVSGYSGGGKSMIERYEGDGDGAPRFAAYGLDFSHKHLPEIQQWSGLARQPVFIPSVGHYAQGMLVFIPVHTTEGISVAQLHYHLMHT</sequence>
<feature type="active site" evidence="6">
    <location>
        <position position="418"/>
    </location>
</feature>
<dbReference type="Pfam" id="PF22698">
    <property type="entry name" value="Semialdhyde_dhC_1"/>
    <property type="match status" value="1"/>
</dbReference>
<evidence type="ECO:0000256" key="2">
    <source>
        <dbReference type="ARBA" id="ARBA00022571"/>
    </source>
</evidence>
<dbReference type="InterPro" id="IPR041496">
    <property type="entry name" value="YitH/HolE_GNAT"/>
</dbReference>
<dbReference type="CDD" id="cd23935">
    <property type="entry name" value="AGPR_2_C"/>
    <property type="match status" value="1"/>
</dbReference>
<accession>A0ABW2A7J2</accession>
<keyword evidence="1" id="KW-0963">Cytoplasm</keyword>
<gene>
    <name evidence="9" type="primary">argC</name>
    <name evidence="9" type="ORF">ACFQDL_27370</name>
</gene>
<protein>
    <submittedName>
        <fullName evidence="9">N-acetyl-gamma-glutamyl-phosphate reductase</fullName>
        <ecNumber evidence="9">1.2.1.38</ecNumber>
    </submittedName>
</protein>
<evidence type="ECO:0000259" key="8">
    <source>
        <dbReference type="PROSITE" id="PS51186"/>
    </source>
</evidence>
<dbReference type="PANTHER" id="PTHR32338:SF10">
    <property type="entry name" value="N-ACETYL-GAMMA-GLUTAMYL-PHOSPHATE REDUCTASE, CHLOROPLASTIC-RELATED"/>
    <property type="match status" value="1"/>
</dbReference>
<keyword evidence="2" id="KW-0055">Arginine biosynthesis</keyword>
<evidence type="ECO:0000256" key="3">
    <source>
        <dbReference type="ARBA" id="ARBA00022605"/>
    </source>
</evidence>
<dbReference type="InterPro" id="IPR023013">
    <property type="entry name" value="AGPR_AS"/>
</dbReference>
<dbReference type="Proteomes" id="UP001596422">
    <property type="component" value="Unassembled WGS sequence"/>
</dbReference>
<dbReference type="GO" id="GO:0003942">
    <property type="term" value="F:N-acetyl-gamma-glutamyl-phosphate reductase activity"/>
    <property type="evidence" value="ECO:0007669"/>
    <property type="project" value="UniProtKB-EC"/>
</dbReference>
<dbReference type="Pfam" id="PF18014">
    <property type="entry name" value="Acetyltransf_18"/>
    <property type="match status" value="1"/>
</dbReference>
<dbReference type="SMART" id="SM00859">
    <property type="entry name" value="Semialdhyde_dh"/>
    <property type="match status" value="1"/>
</dbReference>